<dbReference type="SUPFAM" id="SSF50486">
    <property type="entry name" value="FMT C-terminal domain-like"/>
    <property type="match status" value="1"/>
</dbReference>
<dbReference type="Pfam" id="PF00378">
    <property type="entry name" value="ECH_1"/>
    <property type="match status" value="1"/>
</dbReference>
<dbReference type="PIRSF" id="PIRSF006787">
    <property type="entry name" value="Hydrgn_mat_HoxX"/>
    <property type="match status" value="1"/>
</dbReference>
<dbReference type="InterPro" id="IPR029045">
    <property type="entry name" value="ClpP/crotonase-like_dom_sf"/>
</dbReference>
<name>A0ABM7YK64_9BURK</name>
<organism evidence="3 4">
    <name type="scientific">Sphaerotilus microaerophilus</name>
    <dbReference type="NCBI Taxonomy" id="2914710"/>
    <lineage>
        <taxon>Bacteria</taxon>
        <taxon>Pseudomonadati</taxon>
        <taxon>Pseudomonadota</taxon>
        <taxon>Betaproteobacteria</taxon>
        <taxon>Burkholderiales</taxon>
        <taxon>Sphaerotilaceae</taxon>
        <taxon>Sphaerotilus</taxon>
    </lineage>
</organism>
<protein>
    <submittedName>
        <fullName evidence="3">Hydrogenase maturation factor HoxX</fullName>
    </submittedName>
</protein>
<dbReference type="SUPFAM" id="SSF52096">
    <property type="entry name" value="ClpP/crotonase"/>
    <property type="match status" value="1"/>
</dbReference>
<dbReference type="EMBL" id="AP025730">
    <property type="protein sequence ID" value="BDI04757.1"/>
    <property type="molecule type" value="Genomic_DNA"/>
</dbReference>
<dbReference type="InterPro" id="IPR011034">
    <property type="entry name" value="Formyl_transferase-like_C_sf"/>
</dbReference>
<evidence type="ECO:0000259" key="2">
    <source>
        <dbReference type="Pfam" id="PF02911"/>
    </source>
</evidence>
<dbReference type="InterPro" id="IPR005793">
    <property type="entry name" value="Formyl_trans_C"/>
</dbReference>
<dbReference type="InterPro" id="IPR036477">
    <property type="entry name" value="Formyl_transf_N_sf"/>
</dbReference>
<dbReference type="Pfam" id="PF00551">
    <property type="entry name" value="Formyl_trans_N"/>
    <property type="match status" value="1"/>
</dbReference>
<keyword evidence="4" id="KW-1185">Reference proteome</keyword>
<dbReference type="CDD" id="cd06558">
    <property type="entry name" value="crotonase-like"/>
    <property type="match status" value="1"/>
</dbReference>
<dbReference type="PANTHER" id="PTHR43388">
    <property type="entry name" value="HYDROGENASE MATURATION FACTOR HOXX"/>
    <property type="match status" value="1"/>
</dbReference>
<dbReference type="Gene3D" id="3.90.226.10">
    <property type="entry name" value="2-enoyl-CoA Hydratase, Chain A, domain 1"/>
    <property type="match status" value="1"/>
</dbReference>
<dbReference type="InterPro" id="IPR009188">
    <property type="entry name" value="NiFe-hyd_mat_HypX/HoxX"/>
</dbReference>
<evidence type="ECO:0000313" key="4">
    <source>
        <dbReference type="Proteomes" id="UP001057498"/>
    </source>
</evidence>
<dbReference type="Pfam" id="PF02911">
    <property type="entry name" value="Formyl_trans_C"/>
    <property type="match status" value="1"/>
</dbReference>
<dbReference type="Proteomes" id="UP001057498">
    <property type="component" value="Chromosome"/>
</dbReference>
<dbReference type="CDD" id="cd08650">
    <property type="entry name" value="FMT_core_HypX_N"/>
    <property type="match status" value="1"/>
</dbReference>
<dbReference type="InterPro" id="IPR002376">
    <property type="entry name" value="Formyl_transf_N"/>
</dbReference>
<evidence type="ECO:0000259" key="1">
    <source>
        <dbReference type="Pfam" id="PF00551"/>
    </source>
</evidence>
<dbReference type="RefSeq" id="WP_251972858.1">
    <property type="nucleotide sequence ID" value="NZ_AP025730.1"/>
</dbReference>
<dbReference type="Gene3D" id="3.40.50.12230">
    <property type="match status" value="1"/>
</dbReference>
<feature type="domain" description="Formyl transferase C-terminal" evidence="2">
    <location>
        <begin position="167"/>
        <end position="255"/>
    </location>
</feature>
<evidence type="ECO:0000313" key="3">
    <source>
        <dbReference type="EMBL" id="BDI04757.1"/>
    </source>
</evidence>
<proteinExistence type="predicted"/>
<accession>A0ABM7YK64</accession>
<dbReference type="SUPFAM" id="SSF53328">
    <property type="entry name" value="Formyltransferase"/>
    <property type="match status" value="1"/>
</dbReference>
<gene>
    <name evidence="3" type="primary">hoxX</name>
    <name evidence="3" type="ORF">CATMQ487_17270</name>
</gene>
<dbReference type="PANTHER" id="PTHR43388:SF1">
    <property type="entry name" value="HYDROGENASE MATURATION FACTOR HOXX"/>
    <property type="match status" value="1"/>
</dbReference>
<dbReference type="InterPro" id="IPR001753">
    <property type="entry name" value="Enoyl-CoA_hydra/iso"/>
</dbReference>
<feature type="domain" description="Formyl transferase N-terminal" evidence="1">
    <location>
        <begin position="36"/>
        <end position="132"/>
    </location>
</feature>
<dbReference type="InterPro" id="IPR047180">
    <property type="entry name" value="HoxX-like"/>
</dbReference>
<reference evidence="3" key="1">
    <citation type="submission" date="2022-04" db="EMBL/GenBank/DDBJ databases">
        <title>Whole genome sequence of Sphaerotilus sp. FB-5.</title>
        <authorList>
            <person name="Takeda M."/>
            <person name="Narihara S."/>
            <person name="Akimoto M."/>
            <person name="Akimoto R."/>
            <person name="Nishiyashiki S."/>
            <person name="Murakami T."/>
        </authorList>
    </citation>
    <scope>NUCLEOTIDE SEQUENCE</scope>
    <source>
        <strain evidence="3">FB-5</strain>
    </source>
</reference>
<sequence>MRILLLCHSFNSLSQRLFTALRDDGHTLSVELDIADNVTDEAIDLFRPDVLIAPFLKRRIAEATWRRLPCLIVHPGPPGDRGPSALDWAVMRERAHWGVTVLQATDEFDAGPVLAHASFAMRPGTKASLYRREVTRAAVGAVREALQRLALPLVEAPAGDDGWQPLMRQADRAIDWRRDDSETIGRHLRAADGFPGVASTLFGQPAHLFDAHPANAATRARAAGLGQPGDAIARRGPGVLVRTVDGAIWIGHVRRAPTGPDGLTLKLATTRAFAAECAALPEWPAPLERPAEGPEADWDELRYEEFGPAEARVGWLEFAFHNGAMSTRQCERLRDTLRALRQRPIKVLLLTGGPDFFSNGIHLHDIEAAAPEMGLTPGNSADDSAADASWRNINAMDDAALELLTLTDRLTVAVLRGNAGAGGCFLALAADQVWAHAGVVQNPHYKNMGNLYGSEYWTYTLPRRVGAAQAKAITQGRLPIGAAEALRIGLLDAVLGEDAAELEVLARQQALALAASPDLAERIAAKAARRAADEAAKPLQRHREEELQRMHRNFYGFDPSYHVARHYFVHRKPHAWTPRHLAVHR</sequence>